<organism evidence="6 7">
    <name type="scientific">Antrodiella citrinella</name>
    <dbReference type="NCBI Taxonomy" id="2447956"/>
    <lineage>
        <taxon>Eukaryota</taxon>
        <taxon>Fungi</taxon>
        <taxon>Dikarya</taxon>
        <taxon>Basidiomycota</taxon>
        <taxon>Agaricomycotina</taxon>
        <taxon>Agaricomycetes</taxon>
        <taxon>Polyporales</taxon>
        <taxon>Steccherinaceae</taxon>
        <taxon>Antrodiella</taxon>
    </lineage>
</organism>
<keyword evidence="2 5" id="KW-0812">Transmembrane</keyword>
<dbReference type="Pfam" id="PF04140">
    <property type="entry name" value="ICMT"/>
    <property type="match status" value="1"/>
</dbReference>
<keyword evidence="4 5" id="KW-0472">Membrane</keyword>
<comment type="similarity">
    <text evidence="5">Belongs to the class VI-like SAM-binding methyltransferase superfamily. Isoprenylcysteine carboxyl methyltransferase family.</text>
</comment>
<keyword evidence="3 5" id="KW-1133">Transmembrane helix</keyword>
<sequence length="244" mass="27575">MAVARLPFVIANAVSLYVSFRPPNVTPDSDELNKYKDNKDARDILTPILGIVMPPIHALNTALGLCEVYLLLSTVYPSLHVPELHRFLLPTGTKPLAADDFYLSSGYVAGSILMYASAYLRVLCFRTLGRHFTFELSLRKEHKLITAGPYSIVRHPSYLAATGALLGMIITQLFCHGTWWIESNMWITWQGQLFGAFWIALATFLAGALLSRVPKEDYMLKTEFKGQWTEWAQKTPYTVIPFIW</sequence>
<feature type="transmembrane region" description="Helical" evidence="5">
    <location>
        <begin position="193"/>
        <end position="211"/>
    </location>
</feature>
<evidence type="ECO:0000256" key="2">
    <source>
        <dbReference type="ARBA" id="ARBA00022692"/>
    </source>
</evidence>
<comment type="subcellular location">
    <subcellularLocation>
        <location evidence="5">Endoplasmic reticulum membrane</location>
        <topology evidence="5">Multi-pass membrane protein</topology>
    </subcellularLocation>
    <subcellularLocation>
        <location evidence="1">Membrane</location>
        <topology evidence="1">Multi-pass membrane protein</topology>
    </subcellularLocation>
</comment>
<gene>
    <name evidence="6" type="ORF">EUX98_g2498</name>
</gene>
<evidence type="ECO:0000256" key="1">
    <source>
        <dbReference type="ARBA" id="ARBA00004141"/>
    </source>
</evidence>
<name>A0A4S4N100_9APHY</name>
<keyword evidence="5" id="KW-0489">Methyltransferase</keyword>
<keyword evidence="7" id="KW-1185">Reference proteome</keyword>
<reference evidence="6 7" key="1">
    <citation type="submission" date="2019-02" db="EMBL/GenBank/DDBJ databases">
        <title>Genome sequencing of the rare red list fungi Antrodiella citrinella (Flaviporus citrinellus).</title>
        <authorList>
            <person name="Buettner E."/>
            <person name="Kellner H."/>
        </authorList>
    </citation>
    <scope>NUCLEOTIDE SEQUENCE [LARGE SCALE GENOMIC DNA]</scope>
    <source>
        <strain evidence="6 7">DSM 108506</strain>
    </source>
</reference>
<dbReference type="PANTHER" id="PTHR12714">
    <property type="entry name" value="PROTEIN-S ISOPRENYLCYSTEINE O-METHYLTRANSFERASE"/>
    <property type="match status" value="1"/>
</dbReference>
<dbReference type="InterPro" id="IPR007269">
    <property type="entry name" value="ICMT_MeTrfase"/>
</dbReference>
<feature type="transmembrane region" description="Helical" evidence="5">
    <location>
        <begin position="44"/>
        <end position="72"/>
    </location>
</feature>
<evidence type="ECO:0000256" key="3">
    <source>
        <dbReference type="ARBA" id="ARBA00022989"/>
    </source>
</evidence>
<dbReference type="EMBL" id="SGPM01000040">
    <property type="protein sequence ID" value="THH31667.1"/>
    <property type="molecule type" value="Genomic_DNA"/>
</dbReference>
<comment type="catalytic activity">
    <reaction evidence="5">
        <text>[protein]-C-terminal S-[(2E,6E)-farnesyl]-L-cysteine + S-adenosyl-L-methionine = [protein]-C-terminal S-[(2E,6E)-farnesyl]-L-cysteine methyl ester + S-adenosyl-L-homocysteine</text>
        <dbReference type="Rhea" id="RHEA:21672"/>
        <dbReference type="Rhea" id="RHEA-COMP:12125"/>
        <dbReference type="Rhea" id="RHEA-COMP:12126"/>
        <dbReference type="ChEBI" id="CHEBI:57856"/>
        <dbReference type="ChEBI" id="CHEBI:59789"/>
        <dbReference type="ChEBI" id="CHEBI:90510"/>
        <dbReference type="ChEBI" id="CHEBI:90511"/>
        <dbReference type="EC" id="2.1.1.100"/>
    </reaction>
</comment>
<evidence type="ECO:0000256" key="5">
    <source>
        <dbReference type="RuleBase" id="RU362022"/>
    </source>
</evidence>
<dbReference type="Gene3D" id="1.20.120.1630">
    <property type="match status" value="1"/>
</dbReference>
<dbReference type="OrthoDB" id="422086at2759"/>
<keyword evidence="5" id="KW-0949">S-adenosyl-L-methionine</keyword>
<dbReference type="GO" id="GO:0032259">
    <property type="term" value="P:methylation"/>
    <property type="evidence" value="ECO:0007669"/>
    <property type="project" value="UniProtKB-KW"/>
</dbReference>
<dbReference type="GO" id="GO:0005789">
    <property type="term" value="C:endoplasmic reticulum membrane"/>
    <property type="evidence" value="ECO:0007669"/>
    <property type="project" value="UniProtKB-SubCell"/>
</dbReference>
<protein>
    <recommendedName>
        <fullName evidence="5">Protein-S-isoprenylcysteine O-methyltransferase</fullName>
        <ecNumber evidence="5">2.1.1.100</ecNumber>
    </recommendedName>
</protein>
<proteinExistence type="inferred from homology"/>
<dbReference type="PANTHER" id="PTHR12714:SF9">
    <property type="entry name" value="PROTEIN-S-ISOPRENYLCYSTEINE O-METHYLTRANSFERASE"/>
    <property type="match status" value="1"/>
</dbReference>
<dbReference type="AlphaFoldDB" id="A0A4S4N100"/>
<evidence type="ECO:0000313" key="6">
    <source>
        <dbReference type="EMBL" id="THH31667.1"/>
    </source>
</evidence>
<dbReference type="EC" id="2.1.1.100" evidence="5"/>
<keyword evidence="5" id="KW-0256">Endoplasmic reticulum</keyword>
<feature type="transmembrane region" description="Helical" evidence="5">
    <location>
        <begin position="158"/>
        <end position="181"/>
    </location>
</feature>
<evidence type="ECO:0000256" key="4">
    <source>
        <dbReference type="ARBA" id="ARBA00023136"/>
    </source>
</evidence>
<dbReference type="Proteomes" id="UP000308730">
    <property type="component" value="Unassembled WGS sequence"/>
</dbReference>
<dbReference type="GO" id="GO:0004671">
    <property type="term" value="F:protein C-terminal S-isoprenylcysteine carboxyl O-methyltransferase activity"/>
    <property type="evidence" value="ECO:0007669"/>
    <property type="project" value="UniProtKB-EC"/>
</dbReference>
<accession>A0A4S4N100</accession>
<evidence type="ECO:0000313" key="7">
    <source>
        <dbReference type="Proteomes" id="UP000308730"/>
    </source>
</evidence>
<comment type="caution">
    <text evidence="6">The sequence shown here is derived from an EMBL/GenBank/DDBJ whole genome shotgun (WGS) entry which is preliminary data.</text>
</comment>
<keyword evidence="5" id="KW-0808">Transferase</keyword>
<feature type="transmembrane region" description="Helical" evidence="5">
    <location>
        <begin position="101"/>
        <end position="120"/>
    </location>
</feature>